<evidence type="ECO:0000256" key="4">
    <source>
        <dbReference type="ARBA" id="ARBA00022989"/>
    </source>
</evidence>
<evidence type="ECO:0000259" key="8">
    <source>
        <dbReference type="PROSITE" id="PS50850"/>
    </source>
</evidence>
<keyword evidence="5 7" id="KW-0472">Membrane</keyword>
<gene>
    <name evidence="9" type="ORF">OIDMADRAFT_36689</name>
</gene>
<evidence type="ECO:0000256" key="5">
    <source>
        <dbReference type="ARBA" id="ARBA00023136"/>
    </source>
</evidence>
<dbReference type="GO" id="GO:0005886">
    <property type="term" value="C:plasma membrane"/>
    <property type="evidence" value="ECO:0007669"/>
    <property type="project" value="TreeGrafter"/>
</dbReference>
<dbReference type="Pfam" id="PF06609">
    <property type="entry name" value="TRI12"/>
    <property type="match status" value="1"/>
</dbReference>
<dbReference type="Proteomes" id="UP000054321">
    <property type="component" value="Unassembled WGS sequence"/>
</dbReference>
<feature type="transmembrane region" description="Helical" evidence="7">
    <location>
        <begin position="234"/>
        <end position="255"/>
    </location>
</feature>
<dbReference type="InterPro" id="IPR053791">
    <property type="entry name" value="MFS_Tri12-like"/>
</dbReference>
<comment type="subcellular location">
    <subcellularLocation>
        <location evidence="1">Membrane</location>
        <topology evidence="1">Multi-pass membrane protein</topology>
    </subcellularLocation>
</comment>
<evidence type="ECO:0000256" key="7">
    <source>
        <dbReference type="SAM" id="Phobius"/>
    </source>
</evidence>
<dbReference type="InterPro" id="IPR036259">
    <property type="entry name" value="MFS_trans_sf"/>
</dbReference>
<feature type="transmembrane region" description="Helical" evidence="7">
    <location>
        <begin position="74"/>
        <end position="92"/>
    </location>
</feature>
<feature type="transmembrane region" description="Helical" evidence="7">
    <location>
        <begin position="374"/>
        <end position="392"/>
    </location>
</feature>
<organism evidence="9 10">
    <name type="scientific">Oidiodendron maius (strain Zn)</name>
    <dbReference type="NCBI Taxonomy" id="913774"/>
    <lineage>
        <taxon>Eukaryota</taxon>
        <taxon>Fungi</taxon>
        <taxon>Dikarya</taxon>
        <taxon>Ascomycota</taxon>
        <taxon>Pezizomycotina</taxon>
        <taxon>Leotiomycetes</taxon>
        <taxon>Leotiomycetes incertae sedis</taxon>
        <taxon>Myxotrichaceae</taxon>
        <taxon>Oidiodendron</taxon>
    </lineage>
</organism>
<protein>
    <recommendedName>
        <fullName evidence="8">Major facilitator superfamily (MFS) profile domain-containing protein</fullName>
    </recommendedName>
</protein>
<accession>A0A0C3D6Q9</accession>
<dbReference type="SUPFAM" id="SSF103473">
    <property type="entry name" value="MFS general substrate transporter"/>
    <property type="match status" value="1"/>
</dbReference>
<evidence type="ECO:0000256" key="1">
    <source>
        <dbReference type="ARBA" id="ARBA00004141"/>
    </source>
</evidence>
<feature type="transmembrane region" description="Helical" evidence="7">
    <location>
        <begin position="161"/>
        <end position="183"/>
    </location>
</feature>
<proteinExistence type="predicted"/>
<evidence type="ECO:0000256" key="6">
    <source>
        <dbReference type="SAM" id="MobiDB-lite"/>
    </source>
</evidence>
<feature type="transmembrane region" description="Helical" evidence="7">
    <location>
        <begin position="398"/>
        <end position="416"/>
    </location>
</feature>
<feature type="compositionally biased region" description="Basic and acidic residues" evidence="6">
    <location>
        <begin position="1"/>
        <end position="12"/>
    </location>
</feature>
<feature type="transmembrane region" description="Helical" evidence="7">
    <location>
        <begin position="104"/>
        <end position="124"/>
    </location>
</feature>
<feature type="transmembrane region" description="Helical" evidence="7">
    <location>
        <begin position="305"/>
        <end position="326"/>
    </location>
</feature>
<keyword evidence="3 7" id="KW-0812">Transmembrane</keyword>
<dbReference type="OrthoDB" id="4161376at2759"/>
<feature type="transmembrane region" description="Helical" evidence="7">
    <location>
        <begin position="525"/>
        <end position="543"/>
    </location>
</feature>
<feature type="transmembrane region" description="Helical" evidence="7">
    <location>
        <begin position="38"/>
        <end position="62"/>
    </location>
</feature>
<keyword evidence="4 7" id="KW-1133">Transmembrane helix</keyword>
<sequence>MEKEAVTDERESSPPTPSHSVPHDDSDDIMPRIKIRTIILIIAVCLTYFAGVANVVGAGAYARDLAAVVGGSDQSTWLANSIAILTVILSPPISEAADFWGRKWFLVGLTSMGCIGCIIVGTATSMGTAIVGQIIAGISYGAQPLVHAVPSEVLPRRVRPIAQAAVNLSAALAIIFGLLVGSALTRHNTSGFRTYWYITAGLFAAAALAVAILYNPPLRELQKVLSQREKLASLDWIGIALLSCGLVLFCMSLTWSQNPYPWSNAHVLATFVLGIILTLMLIVYEVRFKHDGIFHHDLFQRSRNFGIALGCIFVEGLVFFTCNNYFPFEVSTLYETDVLIVGLRYSLFAITFGISTCVTGYYCSRTKSVRLPAVFAFILFLAFCIAMATATIGSNRSVVGYPVIFGAGLGICLNILMTAAQFGTPPELIATASGLMIGVRSLGGSVGLAIYNAIFTHTLSANLASKVPGAVLPLGLPPSSLGSFISAMTLGQTDALNKIPGVSASIIQAGGNAVKEAYCVAFRNVWITAGCFTFIALIAALFLQDPTADFNVQIDAPLEPVESSSISKI</sequence>
<evidence type="ECO:0000256" key="3">
    <source>
        <dbReference type="ARBA" id="ARBA00022692"/>
    </source>
</evidence>
<dbReference type="GO" id="GO:0022857">
    <property type="term" value="F:transmembrane transporter activity"/>
    <property type="evidence" value="ECO:0007669"/>
    <property type="project" value="InterPro"/>
</dbReference>
<feature type="transmembrane region" description="Helical" evidence="7">
    <location>
        <begin position="195"/>
        <end position="214"/>
    </location>
</feature>
<feature type="transmembrane region" description="Helical" evidence="7">
    <location>
        <begin position="338"/>
        <end position="362"/>
    </location>
</feature>
<evidence type="ECO:0000313" key="9">
    <source>
        <dbReference type="EMBL" id="KIN07014.1"/>
    </source>
</evidence>
<feature type="transmembrane region" description="Helical" evidence="7">
    <location>
        <begin position="130"/>
        <end position="149"/>
    </location>
</feature>
<keyword evidence="2" id="KW-0813">Transport</keyword>
<feature type="transmembrane region" description="Helical" evidence="7">
    <location>
        <begin position="428"/>
        <end position="454"/>
    </location>
</feature>
<dbReference type="PANTHER" id="PTHR23501:SF195">
    <property type="entry name" value="PEP5"/>
    <property type="match status" value="1"/>
</dbReference>
<dbReference type="HOGENOM" id="CLU_000960_25_1_1"/>
<dbReference type="InterPro" id="IPR020846">
    <property type="entry name" value="MFS_dom"/>
</dbReference>
<reference evidence="9 10" key="1">
    <citation type="submission" date="2014-04" db="EMBL/GenBank/DDBJ databases">
        <authorList>
            <consortium name="DOE Joint Genome Institute"/>
            <person name="Kuo A."/>
            <person name="Martino E."/>
            <person name="Perotto S."/>
            <person name="Kohler A."/>
            <person name="Nagy L.G."/>
            <person name="Floudas D."/>
            <person name="Copeland A."/>
            <person name="Barry K.W."/>
            <person name="Cichocki N."/>
            <person name="Veneault-Fourrey C."/>
            <person name="LaButti K."/>
            <person name="Lindquist E.A."/>
            <person name="Lipzen A."/>
            <person name="Lundell T."/>
            <person name="Morin E."/>
            <person name="Murat C."/>
            <person name="Sun H."/>
            <person name="Tunlid A."/>
            <person name="Henrissat B."/>
            <person name="Grigoriev I.V."/>
            <person name="Hibbett D.S."/>
            <person name="Martin F."/>
            <person name="Nordberg H.P."/>
            <person name="Cantor M.N."/>
            <person name="Hua S.X."/>
        </authorList>
    </citation>
    <scope>NUCLEOTIDE SEQUENCE [LARGE SCALE GENOMIC DNA]</scope>
    <source>
        <strain evidence="9 10">Zn</strain>
    </source>
</reference>
<name>A0A0C3D6Q9_OIDMZ</name>
<dbReference type="PROSITE" id="PS00216">
    <property type="entry name" value="SUGAR_TRANSPORT_1"/>
    <property type="match status" value="1"/>
</dbReference>
<dbReference type="InterPro" id="IPR010573">
    <property type="entry name" value="MFS_Str1/Tri12-like"/>
</dbReference>
<dbReference type="Gene3D" id="1.20.1250.20">
    <property type="entry name" value="MFS general substrate transporter like domains"/>
    <property type="match status" value="1"/>
</dbReference>
<dbReference type="EMBL" id="KN832870">
    <property type="protein sequence ID" value="KIN07014.1"/>
    <property type="molecule type" value="Genomic_DNA"/>
</dbReference>
<dbReference type="PROSITE" id="PS50850">
    <property type="entry name" value="MFS"/>
    <property type="match status" value="1"/>
</dbReference>
<dbReference type="CDD" id="cd06179">
    <property type="entry name" value="MFS_TRI12_like"/>
    <property type="match status" value="1"/>
</dbReference>
<feature type="transmembrane region" description="Helical" evidence="7">
    <location>
        <begin position="267"/>
        <end position="284"/>
    </location>
</feature>
<dbReference type="InParanoid" id="A0A0C3D6Q9"/>
<keyword evidence="10" id="KW-1185">Reference proteome</keyword>
<dbReference type="PANTHER" id="PTHR23501">
    <property type="entry name" value="MAJOR FACILITATOR SUPERFAMILY"/>
    <property type="match status" value="1"/>
</dbReference>
<dbReference type="InterPro" id="IPR005829">
    <property type="entry name" value="Sugar_transporter_CS"/>
</dbReference>
<evidence type="ECO:0000313" key="10">
    <source>
        <dbReference type="Proteomes" id="UP000054321"/>
    </source>
</evidence>
<reference evidence="10" key="2">
    <citation type="submission" date="2015-01" db="EMBL/GenBank/DDBJ databases">
        <title>Evolutionary Origins and Diversification of the Mycorrhizal Mutualists.</title>
        <authorList>
            <consortium name="DOE Joint Genome Institute"/>
            <consortium name="Mycorrhizal Genomics Consortium"/>
            <person name="Kohler A."/>
            <person name="Kuo A."/>
            <person name="Nagy L.G."/>
            <person name="Floudas D."/>
            <person name="Copeland A."/>
            <person name="Barry K.W."/>
            <person name="Cichocki N."/>
            <person name="Veneault-Fourrey C."/>
            <person name="LaButti K."/>
            <person name="Lindquist E.A."/>
            <person name="Lipzen A."/>
            <person name="Lundell T."/>
            <person name="Morin E."/>
            <person name="Murat C."/>
            <person name="Riley R."/>
            <person name="Ohm R."/>
            <person name="Sun H."/>
            <person name="Tunlid A."/>
            <person name="Henrissat B."/>
            <person name="Grigoriev I.V."/>
            <person name="Hibbett D.S."/>
            <person name="Martin F."/>
        </authorList>
    </citation>
    <scope>NUCLEOTIDE SEQUENCE [LARGE SCALE GENOMIC DNA]</scope>
    <source>
        <strain evidence="10">Zn</strain>
    </source>
</reference>
<dbReference type="AlphaFoldDB" id="A0A0C3D6Q9"/>
<feature type="region of interest" description="Disordered" evidence="6">
    <location>
        <begin position="1"/>
        <end position="27"/>
    </location>
</feature>
<evidence type="ECO:0000256" key="2">
    <source>
        <dbReference type="ARBA" id="ARBA00022448"/>
    </source>
</evidence>
<feature type="domain" description="Major facilitator superfamily (MFS) profile" evidence="8">
    <location>
        <begin position="39"/>
        <end position="548"/>
    </location>
</feature>